<evidence type="ECO:0000256" key="7">
    <source>
        <dbReference type="ARBA" id="ARBA00023070"/>
    </source>
</evidence>
<dbReference type="Proteomes" id="UP000190897">
    <property type="component" value="Unassembled WGS sequence"/>
</dbReference>
<sequence length="460" mass="52332">METSSNPTSRREFLRQSALIAGTALFSPEAFSHFHIGKKVKVVVIGSGFAGLAAAYALKKQHVDVTILESRSRVGGRVFSHIIDPKEKLTVELGAEWVGNSHTRVRELCDDFKLELLNNQLDTGLIYRNQYSKSNTWDFSADWKPKFTSLLEKYKTMSDNDKMQLDQIDWWRYLVNNGCEGKDLMLRELLDSTDFGESNRHVSAFVALATFAESSEKNEMDLKIKNGNGQLAQKLAEKVGFENILLEHKVKRIEQKDKVIVHCDNGKTFEADKNICAIPTFAIKRIAWEPGLPQEKLDALDQLQYARINKNALLFNNRFWKDESFDLITDQTPHYFYHATKNQRSRKGVLISYTIGEKAESIANQNDKWRKTMVQQTLGPFFGNVKDQLESQANYYWGSDKISHGAYAMYGPGQWFKVRPALQKSFLHTAFAGEHLADWQGFMEGAIVSGETAALEMMAT</sequence>
<dbReference type="STRING" id="651661.SAMN05660293_00844"/>
<dbReference type="Pfam" id="PF01593">
    <property type="entry name" value="Amino_oxidase"/>
    <property type="match status" value="1"/>
</dbReference>
<protein>
    <recommendedName>
        <fullName evidence="5">Tryptophan 2-monooxygenase</fullName>
        <ecNumber evidence="4">1.13.12.3</ecNumber>
    </recommendedName>
</protein>
<dbReference type="AlphaFoldDB" id="A0A1T5C2N9"/>
<dbReference type="OrthoDB" id="56323at2"/>
<dbReference type="InterPro" id="IPR001613">
    <property type="entry name" value="Flavin_amine_oxidase"/>
</dbReference>
<dbReference type="EMBL" id="FUZA01000001">
    <property type="protein sequence ID" value="SKB53675.1"/>
    <property type="molecule type" value="Genomic_DNA"/>
</dbReference>
<reference evidence="12" key="1">
    <citation type="submission" date="2017-02" db="EMBL/GenBank/DDBJ databases">
        <authorList>
            <person name="Varghese N."/>
            <person name="Submissions S."/>
        </authorList>
    </citation>
    <scope>NUCLEOTIDE SEQUENCE [LARGE SCALE GENOMIC DNA]</scope>
    <source>
        <strain evidence="12">DSM 22270</strain>
    </source>
</reference>
<evidence type="ECO:0000313" key="12">
    <source>
        <dbReference type="Proteomes" id="UP000190897"/>
    </source>
</evidence>
<feature type="binding site" evidence="9">
    <location>
        <position position="250"/>
    </location>
    <ligand>
        <name>FAD</name>
        <dbReference type="ChEBI" id="CHEBI:57692"/>
    </ligand>
</feature>
<comment type="similarity">
    <text evidence="3">Belongs to the tryptophan 2-monooxygenase family.</text>
</comment>
<dbReference type="InterPro" id="IPR006311">
    <property type="entry name" value="TAT_signal"/>
</dbReference>
<name>A0A1T5C2N9_9BACT</name>
<keyword evidence="6" id="KW-0560">Oxidoreductase</keyword>
<dbReference type="PANTHER" id="PTHR10742">
    <property type="entry name" value="FLAVIN MONOAMINE OXIDASE"/>
    <property type="match status" value="1"/>
</dbReference>
<dbReference type="EC" id="1.13.12.3" evidence="4"/>
<keyword evidence="12" id="KW-1185">Reference proteome</keyword>
<evidence type="ECO:0000256" key="2">
    <source>
        <dbReference type="ARBA" id="ARBA00004814"/>
    </source>
</evidence>
<feature type="binding site" evidence="9">
    <location>
        <position position="434"/>
    </location>
    <ligand>
        <name>FAD</name>
        <dbReference type="ChEBI" id="CHEBI:57692"/>
    </ligand>
</feature>
<evidence type="ECO:0000313" key="11">
    <source>
        <dbReference type="EMBL" id="SKB53675.1"/>
    </source>
</evidence>
<dbReference type="InterPro" id="IPR050281">
    <property type="entry name" value="Flavin_monoamine_oxidase"/>
</dbReference>
<dbReference type="SUPFAM" id="SSF54373">
    <property type="entry name" value="FAD-linked reductases, C-terminal domain"/>
    <property type="match status" value="1"/>
</dbReference>
<evidence type="ECO:0000256" key="4">
    <source>
        <dbReference type="ARBA" id="ARBA00012535"/>
    </source>
</evidence>
<dbReference type="RefSeq" id="WP_082213380.1">
    <property type="nucleotide sequence ID" value="NZ_FUZA01000001.1"/>
</dbReference>
<evidence type="ECO:0000259" key="10">
    <source>
        <dbReference type="Pfam" id="PF01593"/>
    </source>
</evidence>
<dbReference type="PROSITE" id="PS51318">
    <property type="entry name" value="TAT"/>
    <property type="match status" value="1"/>
</dbReference>
<accession>A0A1T5C2N9</accession>
<evidence type="ECO:0000256" key="8">
    <source>
        <dbReference type="ARBA" id="ARBA00047321"/>
    </source>
</evidence>
<evidence type="ECO:0000256" key="9">
    <source>
        <dbReference type="PIRSR" id="PIRSR601613-1"/>
    </source>
</evidence>
<dbReference type="GO" id="GO:0050361">
    <property type="term" value="F:tryptophan 2-monooxygenase activity"/>
    <property type="evidence" value="ECO:0007669"/>
    <property type="project" value="UniProtKB-EC"/>
</dbReference>
<dbReference type="GO" id="GO:0009851">
    <property type="term" value="P:auxin biosynthetic process"/>
    <property type="evidence" value="ECO:0007669"/>
    <property type="project" value="UniProtKB-KW"/>
</dbReference>
<gene>
    <name evidence="11" type="ORF">SAMN05660293_00844</name>
</gene>
<evidence type="ECO:0000256" key="5">
    <source>
        <dbReference type="ARBA" id="ARBA00017871"/>
    </source>
</evidence>
<dbReference type="PANTHER" id="PTHR10742:SF410">
    <property type="entry name" value="LYSINE-SPECIFIC HISTONE DEMETHYLASE 2"/>
    <property type="match status" value="1"/>
</dbReference>
<proteinExistence type="inferred from homology"/>
<dbReference type="Gene3D" id="3.50.50.60">
    <property type="entry name" value="FAD/NAD(P)-binding domain"/>
    <property type="match status" value="1"/>
</dbReference>
<comment type="catalytic activity">
    <reaction evidence="8">
        <text>L-tryptophan + O2 = indole-3-acetamide + CO2 + H2O</text>
        <dbReference type="Rhea" id="RHEA:16165"/>
        <dbReference type="ChEBI" id="CHEBI:15377"/>
        <dbReference type="ChEBI" id="CHEBI:15379"/>
        <dbReference type="ChEBI" id="CHEBI:16031"/>
        <dbReference type="ChEBI" id="CHEBI:16526"/>
        <dbReference type="ChEBI" id="CHEBI:57912"/>
        <dbReference type="EC" id="1.13.12.3"/>
    </reaction>
</comment>
<evidence type="ECO:0000256" key="3">
    <source>
        <dbReference type="ARBA" id="ARBA00005833"/>
    </source>
</evidence>
<comment type="pathway">
    <text evidence="2">Plant hormone metabolism; auxin biosynthesis.</text>
</comment>
<comment type="cofactor">
    <cofactor evidence="1">
        <name>FAD</name>
        <dbReference type="ChEBI" id="CHEBI:57692"/>
    </cofactor>
</comment>
<dbReference type="PRINTS" id="PR00757">
    <property type="entry name" value="AMINEOXDASEF"/>
</dbReference>
<evidence type="ECO:0000256" key="1">
    <source>
        <dbReference type="ARBA" id="ARBA00001974"/>
    </source>
</evidence>
<dbReference type="InterPro" id="IPR036188">
    <property type="entry name" value="FAD/NAD-bd_sf"/>
</dbReference>
<feature type="domain" description="Amine oxidase" evidence="10">
    <location>
        <begin position="49"/>
        <end position="456"/>
    </location>
</feature>
<dbReference type="SUPFAM" id="SSF51905">
    <property type="entry name" value="FAD/NAD(P)-binding domain"/>
    <property type="match status" value="1"/>
</dbReference>
<organism evidence="11 12">
    <name type="scientific">Dyadobacter psychrophilus</name>
    <dbReference type="NCBI Taxonomy" id="651661"/>
    <lineage>
        <taxon>Bacteria</taxon>
        <taxon>Pseudomonadati</taxon>
        <taxon>Bacteroidota</taxon>
        <taxon>Cytophagia</taxon>
        <taxon>Cytophagales</taxon>
        <taxon>Spirosomataceae</taxon>
        <taxon>Dyadobacter</taxon>
    </lineage>
</organism>
<dbReference type="InterPro" id="IPR002937">
    <property type="entry name" value="Amino_oxidase"/>
</dbReference>
<evidence type="ECO:0000256" key="6">
    <source>
        <dbReference type="ARBA" id="ARBA00023002"/>
    </source>
</evidence>
<keyword evidence="7" id="KW-0073">Auxin biosynthesis</keyword>